<evidence type="ECO:0000256" key="1">
    <source>
        <dbReference type="ARBA" id="ARBA00004477"/>
    </source>
</evidence>
<evidence type="ECO:0000256" key="4">
    <source>
        <dbReference type="ARBA" id="ARBA00022723"/>
    </source>
</evidence>
<keyword evidence="5 13" id="KW-0378">Hydrolase</keyword>
<feature type="active site" description="Proton donor" evidence="11">
    <location>
        <position position="381"/>
    </location>
</feature>
<feature type="transmembrane region" description="Helical" evidence="14">
    <location>
        <begin position="115"/>
        <end position="139"/>
    </location>
</feature>
<dbReference type="CDD" id="cd07343">
    <property type="entry name" value="M48A_Zmpste24p_like"/>
    <property type="match status" value="1"/>
</dbReference>
<keyword evidence="4 12" id="KW-0479">Metal-binding</keyword>
<keyword evidence="10 14" id="KW-0472">Membrane</keyword>
<dbReference type="GO" id="GO:0046872">
    <property type="term" value="F:metal ion binding"/>
    <property type="evidence" value="ECO:0007669"/>
    <property type="project" value="UniProtKB-KW"/>
</dbReference>
<dbReference type="FunFam" id="3.30.2010.10:FF:000002">
    <property type="entry name" value="CAAX prenyl protease"/>
    <property type="match status" value="1"/>
</dbReference>
<keyword evidence="18" id="KW-1185">Reference proteome</keyword>
<feature type="transmembrane region" description="Helical" evidence="14">
    <location>
        <begin position="160"/>
        <end position="180"/>
    </location>
</feature>
<feature type="domain" description="Peptidase M48" evidence="15">
    <location>
        <begin position="218"/>
        <end position="431"/>
    </location>
</feature>
<comment type="similarity">
    <text evidence="13">Belongs to the peptidase M48 family.</text>
</comment>
<evidence type="ECO:0000256" key="9">
    <source>
        <dbReference type="ARBA" id="ARBA00023049"/>
    </source>
</evidence>
<accession>A0AAX1WTT8</accession>
<evidence type="ECO:0000256" key="3">
    <source>
        <dbReference type="ARBA" id="ARBA00022692"/>
    </source>
</evidence>
<dbReference type="PANTHER" id="PTHR10120">
    <property type="entry name" value="CAAX PRENYL PROTEASE 1"/>
    <property type="match status" value="1"/>
</dbReference>
<dbReference type="InterPro" id="IPR001915">
    <property type="entry name" value="Peptidase_M48"/>
</dbReference>
<feature type="transmembrane region" description="Helical" evidence="14">
    <location>
        <begin position="12"/>
        <end position="33"/>
    </location>
</feature>
<feature type="binding site" evidence="12">
    <location>
        <position position="377"/>
    </location>
    <ligand>
        <name>Zn(2+)</name>
        <dbReference type="ChEBI" id="CHEBI:29105"/>
        <note>catalytic</note>
    </ligand>
</feature>
<dbReference type="GO" id="GO:0071586">
    <property type="term" value="P:CAAX-box protein processing"/>
    <property type="evidence" value="ECO:0007669"/>
    <property type="project" value="InterPro"/>
</dbReference>
<evidence type="ECO:0000256" key="7">
    <source>
        <dbReference type="ARBA" id="ARBA00022833"/>
    </source>
</evidence>
<sequence length="437" mass="47476">MQPPSASLLSPSHLTTLVFAGLLLAGLALRLWLATRQIRHVAQHRGAVPTAFAHRIPLAAHQKAADYTIAKARFGLLEMALATAVVLGWTLLGGLDALNQALLSWLGGGMLQQLALLACFVLIGGAIDLPVALYQTFVIEQRFGFNQMTPRLWLADLLKSTLLGAVIGLPIAALILWLMGAAGPLWWLWAWGTWMGFNLLLMVVFPLFIAPLFNKFQPLEDESLKARVTALMQRCGFAAKGLFVMDGSRRSAHANAYFTGVGKAKRVVFYDTLLKQLSPGEVEAVLAHELGHFKHKHITRRLVGMFAISLAGFALLGWLSTRAWFYTGLGVQPNLMLPGLPGAAPNDALALLLFLLAAPVFTLFVTPVLAQLSRRHEFQADAYAAAQSSGGDLASALLKLYEDNASTLTPDPVFAKFYYSHPPATERLARLPVALQP</sequence>
<keyword evidence="8 14" id="KW-1133">Transmembrane helix</keyword>
<name>A0AAX1WTT8_9BURK</name>
<feature type="transmembrane region" description="Helical" evidence="14">
    <location>
        <begin position="186"/>
        <end position="209"/>
    </location>
</feature>
<feature type="binding site" evidence="12">
    <location>
        <position position="292"/>
    </location>
    <ligand>
        <name>Zn(2+)</name>
        <dbReference type="ChEBI" id="CHEBI:29105"/>
        <note>catalytic</note>
    </ligand>
</feature>
<evidence type="ECO:0000256" key="8">
    <source>
        <dbReference type="ARBA" id="ARBA00022989"/>
    </source>
</evidence>
<evidence type="ECO:0000256" key="10">
    <source>
        <dbReference type="ARBA" id="ARBA00023136"/>
    </source>
</evidence>
<dbReference type="InterPro" id="IPR032456">
    <property type="entry name" value="Peptidase_M48_N"/>
</dbReference>
<gene>
    <name evidence="17" type="ORF">EDC60_1805</name>
</gene>
<feature type="transmembrane region" description="Helical" evidence="14">
    <location>
        <begin position="76"/>
        <end position="95"/>
    </location>
</feature>
<dbReference type="Pfam" id="PF16491">
    <property type="entry name" value="Peptidase_M48_N"/>
    <property type="match status" value="1"/>
</dbReference>
<reference evidence="17 18" key="1">
    <citation type="submission" date="2018-11" db="EMBL/GenBank/DDBJ databases">
        <title>Genomic Encyclopedia of Type Strains, Phase IV (KMG-IV): sequencing the most valuable type-strain genomes for metagenomic binning, comparative biology and taxonomic classification.</title>
        <authorList>
            <person name="Goeker M."/>
        </authorList>
    </citation>
    <scope>NUCLEOTIDE SEQUENCE [LARGE SCALE GENOMIC DNA]</scope>
    <source>
        <strain evidence="17 18">DSM 15985</strain>
    </source>
</reference>
<dbReference type="Gene3D" id="3.30.2010.10">
    <property type="entry name" value="Metalloproteases ('zincins'), catalytic domain"/>
    <property type="match status" value="1"/>
</dbReference>
<feature type="domain" description="CAAX prenyl protease 1 N-terminal" evidence="16">
    <location>
        <begin position="37"/>
        <end position="215"/>
    </location>
</feature>
<evidence type="ECO:0000256" key="2">
    <source>
        <dbReference type="ARBA" id="ARBA00022670"/>
    </source>
</evidence>
<evidence type="ECO:0000256" key="12">
    <source>
        <dbReference type="PIRSR" id="PIRSR627057-2"/>
    </source>
</evidence>
<evidence type="ECO:0000256" key="11">
    <source>
        <dbReference type="PIRSR" id="PIRSR627057-1"/>
    </source>
</evidence>
<keyword evidence="6" id="KW-0256">Endoplasmic reticulum</keyword>
<dbReference type="AlphaFoldDB" id="A0AAX1WTT8"/>
<dbReference type="RefSeq" id="WP_123675849.1">
    <property type="nucleotide sequence ID" value="NZ_RJVL01000004.1"/>
</dbReference>
<evidence type="ECO:0000256" key="5">
    <source>
        <dbReference type="ARBA" id="ARBA00022801"/>
    </source>
</evidence>
<proteinExistence type="inferred from homology"/>
<keyword evidence="9 13" id="KW-0482">Metalloprotease</keyword>
<evidence type="ECO:0000256" key="14">
    <source>
        <dbReference type="SAM" id="Phobius"/>
    </source>
</evidence>
<evidence type="ECO:0000256" key="13">
    <source>
        <dbReference type="RuleBase" id="RU003983"/>
    </source>
</evidence>
<dbReference type="Pfam" id="PF01435">
    <property type="entry name" value="Peptidase_M48"/>
    <property type="match status" value="1"/>
</dbReference>
<evidence type="ECO:0000259" key="15">
    <source>
        <dbReference type="Pfam" id="PF01435"/>
    </source>
</evidence>
<comment type="cofactor">
    <cofactor evidence="12 13">
        <name>Zn(2+)</name>
        <dbReference type="ChEBI" id="CHEBI:29105"/>
    </cofactor>
    <text evidence="12 13">Binds 1 zinc ion per subunit.</text>
</comment>
<feature type="transmembrane region" description="Helical" evidence="14">
    <location>
        <begin position="302"/>
        <end position="328"/>
    </location>
</feature>
<comment type="subcellular location">
    <subcellularLocation>
        <location evidence="1">Endoplasmic reticulum membrane</location>
        <topology evidence="1">Multi-pass membrane protein</topology>
    </subcellularLocation>
</comment>
<feature type="binding site" evidence="12">
    <location>
        <position position="288"/>
    </location>
    <ligand>
        <name>Zn(2+)</name>
        <dbReference type="ChEBI" id="CHEBI:29105"/>
        <note>catalytic</note>
    </ligand>
</feature>
<feature type="transmembrane region" description="Helical" evidence="14">
    <location>
        <begin position="348"/>
        <end position="370"/>
    </location>
</feature>
<dbReference type="EMBL" id="RJVL01000004">
    <property type="protein sequence ID" value="ROR47079.1"/>
    <property type="molecule type" value="Genomic_DNA"/>
</dbReference>
<dbReference type="Proteomes" id="UP000271868">
    <property type="component" value="Unassembled WGS sequence"/>
</dbReference>
<dbReference type="GO" id="GO:0004222">
    <property type="term" value="F:metalloendopeptidase activity"/>
    <property type="evidence" value="ECO:0007669"/>
    <property type="project" value="InterPro"/>
</dbReference>
<protein>
    <submittedName>
        <fullName evidence="17">STE24 endopeptidase</fullName>
    </submittedName>
</protein>
<evidence type="ECO:0000313" key="18">
    <source>
        <dbReference type="Proteomes" id="UP000271868"/>
    </source>
</evidence>
<keyword evidence="7 12" id="KW-0862">Zinc</keyword>
<keyword evidence="2 13" id="KW-0645">Protease</keyword>
<evidence type="ECO:0000256" key="6">
    <source>
        <dbReference type="ARBA" id="ARBA00022824"/>
    </source>
</evidence>
<feature type="active site" evidence="11">
    <location>
        <position position="289"/>
    </location>
</feature>
<evidence type="ECO:0000259" key="16">
    <source>
        <dbReference type="Pfam" id="PF16491"/>
    </source>
</evidence>
<organism evidence="17 18">
    <name type="scientific">Diaphorobacter nitroreducens</name>
    <dbReference type="NCBI Taxonomy" id="164759"/>
    <lineage>
        <taxon>Bacteria</taxon>
        <taxon>Pseudomonadati</taxon>
        <taxon>Pseudomonadota</taxon>
        <taxon>Betaproteobacteria</taxon>
        <taxon>Burkholderiales</taxon>
        <taxon>Comamonadaceae</taxon>
        <taxon>Diaphorobacter</taxon>
    </lineage>
</organism>
<dbReference type="InterPro" id="IPR027057">
    <property type="entry name" value="CAXX_Prtase_1"/>
</dbReference>
<evidence type="ECO:0000313" key="17">
    <source>
        <dbReference type="EMBL" id="ROR47079.1"/>
    </source>
</evidence>
<comment type="caution">
    <text evidence="17">The sequence shown here is derived from an EMBL/GenBank/DDBJ whole genome shotgun (WGS) entry which is preliminary data.</text>
</comment>
<keyword evidence="3 14" id="KW-0812">Transmembrane</keyword>